<comment type="function">
    <text evidence="9">Component of the general transcription and DNA repair factor IIH (TFIIH) core complex, which is involved in general and transcription-coupled nucleotide excision repair (NER) of damaged DNA and, when complexed to CAK, in RNA transcription by RNA polymerase II. In NER, TFIIH acts by opening DNA around the lesion to allow the excision of the damaged oligonucleotide and its replacement by a new DNA fragment. In transcription, TFIIH has an essential role in transcription initiation. When the pre-initiation complex (PIC) has been established, TFIIH is required for promoter opening and promoter escape. Phosphorylation of the C-terminal tail (CTD) of the largest subunit of RNA polymerase II by the kinase module CAK controls the initiation of transcription.</text>
</comment>
<protein>
    <recommendedName>
        <fullName evidence="11">General transcription factor IIH subunit 1</fullName>
    </recommendedName>
    <alternativeName>
        <fullName evidence="12">Basic transcription factor 2 62 kDa subunit</fullName>
    </alternativeName>
    <alternativeName>
        <fullName evidence="13">General transcription factor IIH polypeptide 1</fullName>
    </alternativeName>
    <alternativeName>
        <fullName evidence="14">TFIIH basal transcription factor complex p62 subunit</fullName>
    </alternativeName>
</protein>
<dbReference type="SUPFAM" id="SSF50729">
    <property type="entry name" value="PH domain-like"/>
    <property type="match status" value="1"/>
</dbReference>
<dbReference type="GO" id="GO:0000439">
    <property type="term" value="C:transcription factor TFIIH core complex"/>
    <property type="evidence" value="ECO:0007669"/>
    <property type="project" value="InterPro"/>
</dbReference>
<evidence type="ECO:0000259" key="16">
    <source>
        <dbReference type="PROSITE" id="PS50858"/>
    </source>
</evidence>
<dbReference type="CTD" id="2965"/>
<evidence type="ECO:0000256" key="13">
    <source>
        <dbReference type="ARBA" id="ARBA00077680"/>
    </source>
</evidence>
<name>A0A6I8R3X9_XENTR</name>
<dbReference type="Gene3D" id="6.10.140.1200">
    <property type="match status" value="1"/>
</dbReference>
<dbReference type="Proteomes" id="UP000008143">
    <property type="component" value="Chromosome 4"/>
</dbReference>
<proteinExistence type="inferred from homology"/>
<dbReference type="GeneID" id="448768"/>
<keyword evidence="6" id="KW-0804">Transcription</keyword>
<evidence type="ECO:0000256" key="3">
    <source>
        <dbReference type="ARBA" id="ARBA00022737"/>
    </source>
</evidence>
<dbReference type="InterPro" id="IPR005607">
    <property type="entry name" value="BSD_dom"/>
</dbReference>
<evidence type="ECO:0000256" key="15">
    <source>
        <dbReference type="SAM" id="MobiDB-lite"/>
    </source>
</evidence>
<dbReference type="Pfam" id="PF08567">
    <property type="entry name" value="PH_TFIIH"/>
    <property type="match status" value="1"/>
</dbReference>
<evidence type="ECO:0000256" key="5">
    <source>
        <dbReference type="ARBA" id="ARBA00023015"/>
    </source>
</evidence>
<keyword evidence="8" id="KW-0539">Nucleus</keyword>
<evidence type="ECO:0000256" key="12">
    <source>
        <dbReference type="ARBA" id="ARBA00076512"/>
    </source>
</evidence>
<reference evidence="17" key="2">
    <citation type="submission" date="2020-05" db="UniProtKB">
        <authorList>
            <consortium name="Ensembl"/>
        </authorList>
    </citation>
    <scope>IDENTIFICATION</scope>
</reference>
<gene>
    <name evidence="17 19 20" type="primary">gtf2h1</name>
    <name evidence="19" type="synonym">btf2</name>
    <name evidence="19" type="synonym">tfiih</name>
</gene>
<evidence type="ECO:0000256" key="10">
    <source>
        <dbReference type="ARBA" id="ARBA00063282"/>
    </source>
</evidence>
<evidence type="ECO:0000256" key="4">
    <source>
        <dbReference type="ARBA" id="ARBA00022763"/>
    </source>
</evidence>
<dbReference type="GeneTree" id="ENSGT00390000015066"/>
<dbReference type="Bgee" id="ENSXETG00000018992">
    <property type="expression patterns" value="Expressed in 2-cell stage embryo and 13 other cell types or tissues"/>
</dbReference>
<keyword evidence="3" id="KW-0677">Repeat</keyword>
<comment type="subcellular location">
    <subcellularLocation>
        <location evidence="1">Nucleus</location>
    </subcellularLocation>
</comment>
<keyword evidence="4" id="KW-0227">DNA damage</keyword>
<evidence type="ECO:0000313" key="17">
    <source>
        <dbReference type="Ensembl" id="ENSXETP00000075948"/>
    </source>
</evidence>
<feature type="compositionally biased region" description="Polar residues" evidence="15">
    <location>
        <begin position="334"/>
        <end position="345"/>
    </location>
</feature>
<comment type="subunit">
    <text evidence="10">Component of the 7-subunit TFIIH core complex composed of XPB/ERCC3, XPD/ERCC2, GTF2H1, GTF2H2, GTF2H3, GTF2H4 and GTF2H5, which is active in NER. The core complex associates with the 3-subunit CDK-activating kinase (CAK) module composed of CCNH/cyclin H, CDK7 and MNAT1 to form the 10-subunit holoenzyme (holo-TFIIH) active in transcription. Interacts with PUF60.</text>
</comment>
<dbReference type="InterPro" id="IPR011993">
    <property type="entry name" value="PH-like_dom_sf"/>
</dbReference>
<evidence type="ECO:0000256" key="6">
    <source>
        <dbReference type="ARBA" id="ARBA00023163"/>
    </source>
</evidence>
<evidence type="ECO:0000313" key="19">
    <source>
        <dbReference type="RefSeq" id="XP_012809948.1"/>
    </source>
</evidence>
<dbReference type="Xenbase" id="XB-GENE-975300">
    <property type="gene designation" value="gtf2h1"/>
</dbReference>
<dbReference type="GO" id="GO:0006289">
    <property type="term" value="P:nucleotide-excision repair"/>
    <property type="evidence" value="ECO:0007669"/>
    <property type="project" value="InterPro"/>
</dbReference>
<evidence type="ECO:0000256" key="8">
    <source>
        <dbReference type="ARBA" id="ARBA00023242"/>
    </source>
</evidence>
<dbReference type="SMART" id="SM00751">
    <property type="entry name" value="BSD"/>
    <property type="match status" value="2"/>
</dbReference>
<keyword evidence="18" id="KW-1185">Reference proteome</keyword>
<dbReference type="Gene3D" id="2.30.29.30">
    <property type="entry name" value="Pleckstrin-homology domain (PH domain)/Phosphotyrosine-binding domain (PTB)"/>
    <property type="match status" value="1"/>
</dbReference>
<evidence type="ECO:0000256" key="1">
    <source>
        <dbReference type="ARBA" id="ARBA00004123"/>
    </source>
</evidence>
<evidence type="ECO:0000256" key="2">
    <source>
        <dbReference type="ARBA" id="ARBA00009448"/>
    </source>
</evidence>
<feature type="domain" description="BSD" evidence="16">
    <location>
        <begin position="188"/>
        <end position="240"/>
    </location>
</feature>
<dbReference type="InterPro" id="IPR027079">
    <property type="entry name" value="Tfb1/GTF2H1"/>
</dbReference>
<evidence type="ECO:0000256" key="7">
    <source>
        <dbReference type="ARBA" id="ARBA00023204"/>
    </source>
</evidence>
<evidence type="ECO:0000256" key="9">
    <source>
        <dbReference type="ARBA" id="ARBA00057028"/>
    </source>
</evidence>
<dbReference type="AlphaFoldDB" id="A0A6I8R3X9"/>
<dbReference type="PROSITE" id="PS50858">
    <property type="entry name" value="BSD"/>
    <property type="match status" value="2"/>
</dbReference>
<evidence type="ECO:0000256" key="11">
    <source>
        <dbReference type="ARBA" id="ARBA00070129"/>
    </source>
</evidence>
<dbReference type="GO" id="GO:0006351">
    <property type="term" value="P:DNA-templated transcription"/>
    <property type="evidence" value="ECO:0007669"/>
    <property type="project" value="InterPro"/>
</dbReference>
<keyword evidence="7" id="KW-0234">DNA repair</keyword>
<dbReference type="Ensembl" id="ENSXETT00000092007">
    <property type="protein sequence ID" value="ENSXETP00000075948"/>
    <property type="gene ID" value="ENSXETG00000018992"/>
</dbReference>
<evidence type="ECO:0000313" key="20">
    <source>
        <dbReference type="Xenbase" id="XB-GENE-975300"/>
    </source>
</evidence>
<dbReference type="PANTHER" id="PTHR12856">
    <property type="entry name" value="TRANSCRIPTION INITIATION FACTOR IIH-RELATED"/>
    <property type="match status" value="1"/>
</dbReference>
<dbReference type="CDD" id="cd13229">
    <property type="entry name" value="PH_TFIIH"/>
    <property type="match status" value="1"/>
</dbReference>
<accession>A0A6I8R3X9</accession>
<reference evidence="19" key="3">
    <citation type="submission" date="2025-04" db="UniProtKB">
        <authorList>
            <consortium name="RefSeq"/>
        </authorList>
    </citation>
    <scope>IDENTIFICATION</scope>
    <source>
        <strain evidence="19">Nigerian</strain>
        <tissue evidence="19">Liver and blood</tissue>
    </source>
</reference>
<feature type="region of interest" description="Disordered" evidence="15">
    <location>
        <begin position="332"/>
        <end position="352"/>
    </location>
</feature>
<sequence>MRGPAARSDMATSSEEVLLIVKKVRHKKQDGALYLMAERVAWAPEGKDRFTISHMYADIKCQKISPDGKAKVQLQLVLHVGETTNFHFSNDATAIKERDAVKELLQQLLPKFKRKANKELEEKNRMLKEDPVLFQLYKDLVVSQVISAEEFWANRLSLNSLDSSVLASKQDVGISAAFLADVRPQTDGCNGLRYNLTSDIIESIFRTYPAVKLKYAENVPHNMTEKDFWKQFFQSHYFHRDRLNTGAKDLFAECAKMDERGLKSMVSQGVKNPMLDLMALEDKCLEEGYGISSAPSTSSTKSIKENSNAAIIKRFNHHSAMVLAAGLRKDEAQSDQCSETSSTDGNSRDSDFFLPPVKKVKLQEAIEYEDLDQSNGMKPLVLNLKKSDRYYHGPTPIQSQQYASSQDILSSIHSIKQQMENYTPRLTQVLSSGAASSTTAALTPGGALMQGVTQQAINQLVPNDIQSELKHLYVAVGELLRHFWSCFPVNTPFLEEKVMKMKSNLERFQVTKLRPFQEKLRKQYLGTNLTGHLEEMLQTAYTKFHTWQSRRMFKKT</sequence>
<feature type="domain" description="BSD" evidence="16">
    <location>
        <begin position="108"/>
        <end position="163"/>
    </location>
</feature>
<dbReference type="SUPFAM" id="SSF140383">
    <property type="entry name" value="BSD domain-like"/>
    <property type="match status" value="2"/>
</dbReference>
<evidence type="ECO:0000313" key="18">
    <source>
        <dbReference type="Proteomes" id="UP000008143"/>
    </source>
</evidence>
<organism evidence="17">
    <name type="scientific">Xenopus tropicalis</name>
    <name type="common">Western clawed frog</name>
    <name type="synonym">Silurana tropicalis</name>
    <dbReference type="NCBI Taxonomy" id="8364"/>
    <lineage>
        <taxon>Eukaryota</taxon>
        <taxon>Metazoa</taxon>
        <taxon>Chordata</taxon>
        <taxon>Craniata</taxon>
        <taxon>Vertebrata</taxon>
        <taxon>Euteleostomi</taxon>
        <taxon>Amphibia</taxon>
        <taxon>Batrachia</taxon>
        <taxon>Anura</taxon>
        <taxon>Pipoidea</taxon>
        <taxon>Pipidae</taxon>
        <taxon>Xenopodinae</taxon>
        <taxon>Xenopus</taxon>
        <taxon>Silurana</taxon>
    </lineage>
</organism>
<dbReference type="OMA" id="VCTCELL"/>
<keyword evidence="5" id="KW-0805">Transcription regulation</keyword>
<dbReference type="RefSeq" id="XP_012809948.1">
    <property type="nucleotide sequence ID" value="XM_012954494.3"/>
</dbReference>
<dbReference type="Pfam" id="PF03909">
    <property type="entry name" value="BSD"/>
    <property type="match status" value="1"/>
</dbReference>
<evidence type="ECO:0000256" key="14">
    <source>
        <dbReference type="ARBA" id="ARBA00082827"/>
    </source>
</evidence>
<comment type="similarity">
    <text evidence="2">Belongs to the TFB1 family.</text>
</comment>
<dbReference type="InterPro" id="IPR013876">
    <property type="entry name" value="TFIIH_BTF_p62_N"/>
</dbReference>
<reference evidence="17" key="1">
    <citation type="journal article" date="2010" name="Science">
        <title>The genome of the Western clawed frog Xenopus tropicalis.</title>
        <authorList>
            <person name="Hellsten U."/>
            <person name="Harland R.M."/>
            <person name="Gilchrist M.J."/>
            <person name="Hendrix D."/>
            <person name="Jurka J."/>
            <person name="Kapitonov V."/>
            <person name="Ovcharenko I."/>
            <person name="Putnam N.H."/>
            <person name="Shu S."/>
            <person name="Taher L."/>
            <person name="Blitz I.L."/>
            <person name="Blumberg B."/>
            <person name="Dichmann D.S."/>
            <person name="Dubchak I."/>
            <person name="Amaya E."/>
            <person name="Detter J.C."/>
            <person name="Fletcher R."/>
            <person name="Gerhard D.S."/>
            <person name="Goodstein D."/>
            <person name="Graves T."/>
            <person name="Grigoriev I.V."/>
            <person name="Grimwood J."/>
            <person name="Kawashima T."/>
            <person name="Lindquist E."/>
            <person name="Lucas S.M."/>
            <person name="Mead P.E."/>
            <person name="Mitros T."/>
            <person name="Ogino H."/>
            <person name="Ohta Y."/>
            <person name="Poliakov A.V."/>
            <person name="Pollet N."/>
            <person name="Robert J."/>
            <person name="Salamov A."/>
            <person name="Sater A.K."/>
            <person name="Schmutz J."/>
            <person name="Terry A."/>
            <person name="Vize P.D."/>
            <person name="Warren W.C."/>
            <person name="Wells D."/>
            <person name="Wills A."/>
            <person name="Wilson R.K."/>
            <person name="Zimmerman L.B."/>
            <person name="Zorn A.M."/>
            <person name="Grainger R."/>
            <person name="Grammer T."/>
            <person name="Khokha M.K."/>
            <person name="Richardson P.M."/>
            <person name="Rokhsar D.S."/>
        </authorList>
    </citation>
    <scope>NUCLEOTIDE SEQUENCE [LARGE SCALE GENOMIC DNA]</scope>
    <source>
        <strain evidence="17">Nigerian</strain>
    </source>
</reference>
<dbReference type="InterPro" id="IPR035925">
    <property type="entry name" value="BSD_dom_sf"/>
</dbReference>
<dbReference type="AGR" id="Xenbase:XB-GENE-975300"/>
<dbReference type="OrthoDB" id="360521at2759"/>
<dbReference type="FunFam" id="2.30.29.30:FF:000115">
    <property type="entry name" value="General transcription factor IIH subunit 1"/>
    <property type="match status" value="1"/>
</dbReference>